<keyword evidence="2" id="KW-0285">Flavoprotein</keyword>
<dbReference type="InterPro" id="IPR036188">
    <property type="entry name" value="FAD/NAD-bd_sf"/>
</dbReference>
<gene>
    <name evidence="4" type="ORF">WA026_021565</name>
</gene>
<feature type="binding site" evidence="2">
    <location>
        <position position="35"/>
    </location>
    <ligand>
        <name>FAD</name>
        <dbReference type="ChEBI" id="CHEBI:57692"/>
    </ligand>
</feature>
<dbReference type="AlphaFoldDB" id="A0AAW1VD48"/>
<dbReference type="Gene3D" id="3.50.50.60">
    <property type="entry name" value="FAD/NAD(P)-binding domain"/>
    <property type="match status" value="1"/>
</dbReference>
<dbReference type="InterPro" id="IPR000172">
    <property type="entry name" value="GMC_OxRdtase_N"/>
</dbReference>
<dbReference type="Pfam" id="PF00732">
    <property type="entry name" value="GMC_oxred_N"/>
    <property type="match status" value="1"/>
</dbReference>
<dbReference type="PANTHER" id="PTHR11552">
    <property type="entry name" value="GLUCOSE-METHANOL-CHOLINE GMC OXIDOREDUCTASE"/>
    <property type="match status" value="1"/>
</dbReference>
<evidence type="ECO:0000259" key="3">
    <source>
        <dbReference type="PROSITE" id="PS00624"/>
    </source>
</evidence>
<feature type="domain" description="Glucose-methanol-choline oxidoreductase N-terminal" evidence="3">
    <location>
        <begin position="210"/>
        <end position="224"/>
    </location>
</feature>
<evidence type="ECO:0000313" key="5">
    <source>
        <dbReference type="Proteomes" id="UP001431783"/>
    </source>
</evidence>
<evidence type="ECO:0000313" key="4">
    <source>
        <dbReference type="EMBL" id="KAK9892705.1"/>
    </source>
</evidence>
<dbReference type="SUPFAM" id="SSF54373">
    <property type="entry name" value="FAD-linked reductases, C-terminal domain"/>
    <property type="match status" value="1"/>
</dbReference>
<reference evidence="4 5" key="1">
    <citation type="submission" date="2023-03" db="EMBL/GenBank/DDBJ databases">
        <title>Genome insight into feeding habits of ladybird beetles.</title>
        <authorList>
            <person name="Li H.-S."/>
            <person name="Huang Y.-H."/>
            <person name="Pang H."/>
        </authorList>
    </citation>
    <scope>NUCLEOTIDE SEQUENCE [LARGE SCALE GENOMIC DNA]</scope>
    <source>
        <strain evidence="4">SYSU_2023b</strain>
        <tissue evidence="4">Whole body</tissue>
    </source>
</reference>
<dbReference type="SUPFAM" id="SSF51905">
    <property type="entry name" value="FAD/NAD(P)-binding domain"/>
    <property type="match status" value="1"/>
</dbReference>
<organism evidence="4 5">
    <name type="scientific">Henosepilachna vigintioctopunctata</name>
    <dbReference type="NCBI Taxonomy" id="420089"/>
    <lineage>
        <taxon>Eukaryota</taxon>
        <taxon>Metazoa</taxon>
        <taxon>Ecdysozoa</taxon>
        <taxon>Arthropoda</taxon>
        <taxon>Hexapoda</taxon>
        <taxon>Insecta</taxon>
        <taxon>Pterygota</taxon>
        <taxon>Neoptera</taxon>
        <taxon>Endopterygota</taxon>
        <taxon>Coleoptera</taxon>
        <taxon>Polyphaga</taxon>
        <taxon>Cucujiformia</taxon>
        <taxon>Coccinelloidea</taxon>
        <taxon>Coccinellidae</taxon>
        <taxon>Epilachninae</taxon>
        <taxon>Epilachnini</taxon>
        <taxon>Henosepilachna</taxon>
    </lineage>
</organism>
<dbReference type="InterPro" id="IPR012132">
    <property type="entry name" value="GMC_OxRdtase"/>
</dbReference>
<sequence>MLQRSNIDWGYMTAPQAHSCLARSNRQCAWPRGKVMGGSSAINYLIYIRGGADDYDEWQSMGNHGWSYHDVLPYFKKSENNHDEEAHDKYYHGTGGYLTVERFPYQDENVHIGFKAYKELGLPVIDQNTDEQIGVMLLQNTVKHGVRQSTNVAFIRPVRHQRKNLRIETQAHVVRVLIDPKTKVAYGVEYFKDKQLHRVFAKKEVILSAGTINSPQILMLSGVGPEYHLEEMGITTLHSLKVGHNLQDHTTTDGVIFALTNKTATTVSDEEREHDVYRYKEKHDGPLSATGTIQLNAFVQTKYEQSHKRPDIQLTLDVTNVKNAVSDPILTYETNVLPLAYYDGLLLRPILLNPKSRGVVKLNYSDPIFGAPIIEANTFYERIDLLRIVEGIKQGLNLLRTHSFRKIGARLVTNSMPGCEKYKFGSDEYWECVITLYTNTIFHPVGTCKMGPKEDPDAVVDPHLKVHGIKNLRVIDASIMPKIVRGNTNAPTIMIAEKGSDLIKKRWLHQSEFNSKQSDLSSGIHNFFADTSFDFNFRRK</sequence>
<comment type="similarity">
    <text evidence="1">Belongs to the GMC oxidoreductase family.</text>
</comment>
<accession>A0AAW1VD48</accession>
<name>A0AAW1VD48_9CUCU</name>
<dbReference type="InterPro" id="IPR007867">
    <property type="entry name" value="GMC_OxRtase_C"/>
</dbReference>
<proteinExistence type="inferred from homology"/>
<dbReference type="PANTHER" id="PTHR11552:SF154">
    <property type="entry name" value="FI04917P"/>
    <property type="match status" value="1"/>
</dbReference>
<feature type="binding site" evidence="2">
    <location>
        <position position="173"/>
    </location>
    <ligand>
        <name>FAD</name>
        <dbReference type="ChEBI" id="CHEBI:57692"/>
    </ligand>
</feature>
<comment type="cofactor">
    <cofactor evidence="2">
        <name>FAD</name>
        <dbReference type="ChEBI" id="CHEBI:57692"/>
    </cofactor>
</comment>
<dbReference type="PIRSF" id="PIRSF000137">
    <property type="entry name" value="Alcohol_oxidase"/>
    <property type="match status" value="1"/>
</dbReference>
<dbReference type="GO" id="GO:0016614">
    <property type="term" value="F:oxidoreductase activity, acting on CH-OH group of donors"/>
    <property type="evidence" value="ECO:0007669"/>
    <property type="project" value="InterPro"/>
</dbReference>
<keyword evidence="5" id="KW-1185">Reference proteome</keyword>
<dbReference type="Proteomes" id="UP001431783">
    <property type="component" value="Unassembled WGS sequence"/>
</dbReference>
<evidence type="ECO:0000256" key="1">
    <source>
        <dbReference type="ARBA" id="ARBA00010790"/>
    </source>
</evidence>
<keyword evidence="2" id="KW-0274">FAD</keyword>
<dbReference type="Pfam" id="PF05199">
    <property type="entry name" value="GMC_oxred_C"/>
    <property type="match status" value="1"/>
</dbReference>
<dbReference type="EMBL" id="JARQZJ010000137">
    <property type="protein sequence ID" value="KAK9892705.1"/>
    <property type="molecule type" value="Genomic_DNA"/>
</dbReference>
<dbReference type="Gene3D" id="3.30.560.10">
    <property type="entry name" value="Glucose Oxidase, domain 3"/>
    <property type="match status" value="1"/>
</dbReference>
<evidence type="ECO:0000256" key="2">
    <source>
        <dbReference type="PIRSR" id="PIRSR000137-2"/>
    </source>
</evidence>
<dbReference type="GO" id="GO:0050660">
    <property type="term" value="F:flavin adenine dinucleotide binding"/>
    <property type="evidence" value="ECO:0007669"/>
    <property type="project" value="InterPro"/>
</dbReference>
<protein>
    <recommendedName>
        <fullName evidence="3">Glucose-methanol-choline oxidoreductase N-terminal domain-containing protein</fullName>
    </recommendedName>
</protein>
<dbReference type="PROSITE" id="PS00624">
    <property type="entry name" value="GMC_OXRED_2"/>
    <property type="match status" value="1"/>
</dbReference>
<comment type="caution">
    <text evidence="4">The sequence shown here is derived from an EMBL/GenBank/DDBJ whole genome shotgun (WGS) entry which is preliminary data.</text>
</comment>